<evidence type="ECO:0000313" key="5">
    <source>
        <dbReference type="Proteomes" id="UP000290809"/>
    </source>
</evidence>
<evidence type="ECO:0000313" key="4">
    <source>
        <dbReference type="EMBL" id="RTG86047.1"/>
    </source>
</evidence>
<dbReference type="PANTHER" id="PTHR22959:SF0">
    <property type="entry name" value="PARTNER OF Y14 AND MAGO"/>
    <property type="match status" value="1"/>
</dbReference>
<accession>A0A430QEC3</accession>
<dbReference type="GO" id="GO:1903259">
    <property type="term" value="P:exon-exon junction complex disassembly"/>
    <property type="evidence" value="ECO:0007669"/>
    <property type="project" value="InterPro"/>
</dbReference>
<feature type="compositionally biased region" description="Basic residues" evidence="2">
    <location>
        <begin position="98"/>
        <end position="108"/>
    </location>
</feature>
<feature type="domain" description="WIBG Mago-binding" evidence="3">
    <location>
        <begin position="19"/>
        <end position="45"/>
    </location>
</feature>
<dbReference type="GO" id="GO:0035145">
    <property type="term" value="C:exon-exon junction complex"/>
    <property type="evidence" value="ECO:0007669"/>
    <property type="project" value="TreeGrafter"/>
</dbReference>
<dbReference type="PANTHER" id="PTHR22959">
    <property type="entry name" value="PYM PROTEIN"/>
    <property type="match status" value="1"/>
</dbReference>
<dbReference type="InterPro" id="IPR036348">
    <property type="entry name" value="WIBG_N_sf"/>
</dbReference>
<evidence type="ECO:0000256" key="2">
    <source>
        <dbReference type="SAM" id="MobiDB-lite"/>
    </source>
</evidence>
<dbReference type="Pfam" id="PF09282">
    <property type="entry name" value="Mago-bind"/>
    <property type="match status" value="1"/>
</dbReference>
<dbReference type="AlphaFoldDB" id="A0A430QEC3"/>
<protein>
    <submittedName>
        <fullName evidence="4">Partner of Y14 and mago</fullName>
    </submittedName>
</protein>
<dbReference type="SMART" id="SM01273">
    <property type="entry name" value="Mago-bind"/>
    <property type="match status" value="1"/>
</dbReference>
<dbReference type="GO" id="GO:0005737">
    <property type="term" value="C:cytoplasm"/>
    <property type="evidence" value="ECO:0007669"/>
    <property type="project" value="TreeGrafter"/>
</dbReference>
<dbReference type="InterPro" id="IPR039333">
    <property type="entry name" value="PYM1"/>
</dbReference>
<reference evidence="4 5" key="1">
    <citation type="journal article" date="2019" name="PLoS Pathog.">
        <title>Genome sequence of the bovine parasite Schistosoma bovis Tanzania.</title>
        <authorList>
            <person name="Oey H."/>
            <person name="Zakrzewski M."/>
            <person name="Gobert G."/>
            <person name="Gravermann K."/>
            <person name="Stoye J."/>
            <person name="Jones M."/>
            <person name="Mcmanus D."/>
            <person name="Krause L."/>
        </authorList>
    </citation>
    <scope>NUCLEOTIDE SEQUENCE [LARGE SCALE GENOMIC DNA]</scope>
    <source>
        <strain evidence="4 5">TAN1997</strain>
    </source>
</reference>
<evidence type="ECO:0000256" key="1">
    <source>
        <dbReference type="ARBA" id="ARBA00009394"/>
    </source>
</evidence>
<comment type="caution">
    <text evidence="4">The sequence shown here is derived from an EMBL/GenBank/DDBJ whole genome shotgun (WGS) entry which is preliminary data.</text>
</comment>
<proteinExistence type="inferred from homology"/>
<organism evidence="4 5">
    <name type="scientific">Schistosoma bovis</name>
    <name type="common">Blood fluke</name>
    <dbReference type="NCBI Taxonomy" id="6184"/>
    <lineage>
        <taxon>Eukaryota</taxon>
        <taxon>Metazoa</taxon>
        <taxon>Spiralia</taxon>
        <taxon>Lophotrochozoa</taxon>
        <taxon>Platyhelminthes</taxon>
        <taxon>Trematoda</taxon>
        <taxon>Digenea</taxon>
        <taxon>Strigeidida</taxon>
        <taxon>Schistosomatoidea</taxon>
        <taxon>Schistosomatidae</taxon>
        <taxon>Schistosoma</taxon>
    </lineage>
</organism>
<dbReference type="SUPFAM" id="SSF101931">
    <property type="entry name" value="Pym (Within the bgcn gene intron protein, WIBG), N-terminal domain"/>
    <property type="match status" value="1"/>
</dbReference>
<dbReference type="STRING" id="6184.A0A430QEC3"/>
<sequence>MASKMNGFARQGVIRDDNGNLIIPPTQRPDGTWRKAVRVKEGYIPQEEIPLYRSAGVQILEKKSQFVIPGLTKDDAEKLKLERQKQSQSDTPALNPVLKKKKSKKSKCKQTDVQSPGTSEQTELDSTKLTKCSTTSPNYSDKVNIEIPTDATVTNTENIDRQLKREHKRLLQIEEIEKKKQAGESLNKDQLIKLGHKQAVEQLIEQLTLLKTN</sequence>
<feature type="region of interest" description="Disordered" evidence="2">
    <location>
        <begin position="81"/>
        <end position="135"/>
    </location>
</feature>
<dbReference type="EMBL" id="QMKO01001868">
    <property type="protein sequence ID" value="RTG86047.1"/>
    <property type="molecule type" value="Genomic_DNA"/>
</dbReference>
<feature type="region of interest" description="Disordered" evidence="2">
    <location>
        <begin position="1"/>
        <end position="30"/>
    </location>
</feature>
<comment type="similarity">
    <text evidence="1">Belongs to the pym family.</text>
</comment>
<evidence type="ECO:0000259" key="3">
    <source>
        <dbReference type="SMART" id="SM01273"/>
    </source>
</evidence>
<dbReference type="Proteomes" id="UP000290809">
    <property type="component" value="Unassembled WGS sequence"/>
</dbReference>
<gene>
    <name evidence="4" type="ORF">DC041_0007931</name>
</gene>
<dbReference type="GO" id="GO:0003723">
    <property type="term" value="F:RNA binding"/>
    <property type="evidence" value="ECO:0007669"/>
    <property type="project" value="TreeGrafter"/>
</dbReference>
<name>A0A430QEC3_SCHBO</name>
<feature type="compositionally biased region" description="Polar residues" evidence="2">
    <location>
        <begin position="111"/>
        <end position="121"/>
    </location>
</feature>
<dbReference type="InterPro" id="IPR015362">
    <property type="entry name" value="WIBG_mago-bd"/>
</dbReference>
<keyword evidence="5" id="KW-1185">Reference proteome</keyword>